<comment type="caution">
    <text evidence="2">The sequence shown here is derived from an EMBL/GenBank/DDBJ whole genome shotgun (WGS) entry which is preliminary data.</text>
</comment>
<accession>A0A9R1UJ61</accession>
<dbReference type="InterPro" id="IPR045272">
    <property type="entry name" value="ANXUR1/2-like"/>
</dbReference>
<keyword evidence="3" id="KW-1185">Reference proteome</keyword>
<evidence type="ECO:0000259" key="1">
    <source>
        <dbReference type="Pfam" id="PF07714"/>
    </source>
</evidence>
<dbReference type="SUPFAM" id="SSF56112">
    <property type="entry name" value="Protein kinase-like (PK-like)"/>
    <property type="match status" value="1"/>
</dbReference>
<feature type="domain" description="Serine-threonine/tyrosine-protein kinase catalytic" evidence="1">
    <location>
        <begin position="33"/>
        <end position="92"/>
    </location>
</feature>
<evidence type="ECO:0000313" key="3">
    <source>
        <dbReference type="Proteomes" id="UP000235145"/>
    </source>
</evidence>
<evidence type="ECO:0000313" key="2">
    <source>
        <dbReference type="EMBL" id="KAJ0188435.1"/>
    </source>
</evidence>
<dbReference type="GO" id="GO:0004672">
    <property type="term" value="F:protein kinase activity"/>
    <property type="evidence" value="ECO:0000318"/>
    <property type="project" value="GO_Central"/>
</dbReference>
<reference evidence="2 3" key="1">
    <citation type="journal article" date="2017" name="Nat. Commun.">
        <title>Genome assembly with in vitro proximity ligation data and whole-genome triplication in lettuce.</title>
        <authorList>
            <person name="Reyes-Chin-Wo S."/>
            <person name="Wang Z."/>
            <person name="Yang X."/>
            <person name="Kozik A."/>
            <person name="Arikit S."/>
            <person name="Song C."/>
            <person name="Xia L."/>
            <person name="Froenicke L."/>
            <person name="Lavelle D.O."/>
            <person name="Truco M.J."/>
            <person name="Xia R."/>
            <person name="Zhu S."/>
            <person name="Xu C."/>
            <person name="Xu H."/>
            <person name="Xu X."/>
            <person name="Cox K."/>
            <person name="Korf I."/>
            <person name="Meyers B.C."/>
            <person name="Michelmore R.W."/>
        </authorList>
    </citation>
    <scope>NUCLEOTIDE SEQUENCE [LARGE SCALE GENOMIC DNA]</scope>
    <source>
        <strain evidence="3">cv. Salinas</strain>
        <tissue evidence="2">Seedlings</tissue>
    </source>
</reference>
<dbReference type="PANTHER" id="PTHR27003">
    <property type="entry name" value="OS07G0166700 PROTEIN"/>
    <property type="match status" value="1"/>
</dbReference>
<organism evidence="2 3">
    <name type="scientific">Lactuca sativa</name>
    <name type="common">Garden lettuce</name>
    <dbReference type="NCBI Taxonomy" id="4236"/>
    <lineage>
        <taxon>Eukaryota</taxon>
        <taxon>Viridiplantae</taxon>
        <taxon>Streptophyta</taxon>
        <taxon>Embryophyta</taxon>
        <taxon>Tracheophyta</taxon>
        <taxon>Spermatophyta</taxon>
        <taxon>Magnoliopsida</taxon>
        <taxon>eudicotyledons</taxon>
        <taxon>Gunneridae</taxon>
        <taxon>Pentapetalae</taxon>
        <taxon>asterids</taxon>
        <taxon>campanulids</taxon>
        <taxon>Asterales</taxon>
        <taxon>Asteraceae</taxon>
        <taxon>Cichorioideae</taxon>
        <taxon>Cichorieae</taxon>
        <taxon>Lactucinae</taxon>
        <taxon>Lactuca</taxon>
    </lineage>
</organism>
<dbReference type="InterPro" id="IPR001245">
    <property type="entry name" value="Ser-Thr/Tyr_kinase_cat_dom"/>
</dbReference>
<dbReference type="GO" id="GO:0004714">
    <property type="term" value="F:transmembrane receptor protein tyrosine kinase activity"/>
    <property type="evidence" value="ECO:0007669"/>
    <property type="project" value="InterPro"/>
</dbReference>
<dbReference type="InterPro" id="IPR011009">
    <property type="entry name" value="Kinase-like_dom_sf"/>
</dbReference>
<sequence>MSAFLLDLGTCTKDYSLTRKAKSGLLLRVGNPEFLKEILMLSRYTHENLISLLGFCDEDGEKILVYEHAYHESLDRHLSAPNLTWWKSLKICVTANYLHDPKGTEQRVIRWDIKVSIFQGCLAFDRN</sequence>
<dbReference type="EMBL" id="NBSK02000009">
    <property type="protein sequence ID" value="KAJ0188435.1"/>
    <property type="molecule type" value="Genomic_DNA"/>
</dbReference>
<name>A0A9R1UJ61_LACSA</name>
<dbReference type="PANTHER" id="PTHR27003:SF338">
    <property type="entry name" value="TYROSINE-PROTEIN KINASE, NON-RECEPTOR JAK_TYK2-RELATED"/>
    <property type="match status" value="1"/>
</dbReference>
<gene>
    <name evidence="2" type="ORF">LSAT_V11C900504700</name>
</gene>
<protein>
    <recommendedName>
        <fullName evidence="1">Serine-threonine/tyrosine-protein kinase catalytic domain-containing protein</fullName>
    </recommendedName>
</protein>
<dbReference type="AlphaFoldDB" id="A0A9R1UJ61"/>
<proteinExistence type="predicted"/>
<dbReference type="Proteomes" id="UP000235145">
    <property type="component" value="Unassembled WGS sequence"/>
</dbReference>
<dbReference type="Gene3D" id="1.10.510.10">
    <property type="entry name" value="Transferase(Phosphotransferase) domain 1"/>
    <property type="match status" value="1"/>
</dbReference>
<dbReference type="GO" id="GO:0005886">
    <property type="term" value="C:plasma membrane"/>
    <property type="evidence" value="ECO:0000318"/>
    <property type="project" value="GO_Central"/>
</dbReference>
<dbReference type="Pfam" id="PF07714">
    <property type="entry name" value="PK_Tyr_Ser-Thr"/>
    <property type="match status" value="1"/>
</dbReference>